<dbReference type="PANTHER" id="PTHR30543:SF21">
    <property type="entry name" value="NAD(P)H-DEPENDENT FMN REDUCTASE LOT6"/>
    <property type="match status" value="1"/>
</dbReference>
<dbReference type="InterPro" id="IPR005025">
    <property type="entry name" value="FMN_Rdtase-like_dom"/>
</dbReference>
<dbReference type="InterPro" id="IPR050712">
    <property type="entry name" value="NAD(P)H-dep_reductase"/>
</dbReference>
<sequence length="179" mass="18231">MPNERHILLLPGSLRAGSTNETVLRTAAAVAAATPGLRAAYYEGLAGLPHFNPDHDTDPLPEPVAGLRAAIGAADALLVCTPEYAGTLPGAFKNLLDWTVGGVEISDKPTGWINAAGPGRGLGAEATLRTVLGYTGAAVLDEACVRLPLERGAVGPDGLVADPLVRERIGGVLARLAAG</sequence>
<accession>A0A372ZV92</accession>
<evidence type="ECO:0000259" key="1">
    <source>
        <dbReference type="Pfam" id="PF03358"/>
    </source>
</evidence>
<dbReference type="GO" id="GO:0010181">
    <property type="term" value="F:FMN binding"/>
    <property type="evidence" value="ECO:0007669"/>
    <property type="project" value="TreeGrafter"/>
</dbReference>
<dbReference type="Proteomes" id="UP000263377">
    <property type="component" value="Unassembled WGS sequence"/>
</dbReference>
<evidence type="ECO:0000313" key="3">
    <source>
        <dbReference type="Proteomes" id="UP000263377"/>
    </source>
</evidence>
<dbReference type="Gene3D" id="3.40.50.360">
    <property type="match status" value="1"/>
</dbReference>
<dbReference type="InterPro" id="IPR029039">
    <property type="entry name" value="Flavoprotein-like_sf"/>
</dbReference>
<gene>
    <name evidence="2" type="ORF">DR950_17260</name>
</gene>
<reference evidence="2 3" key="1">
    <citation type="submission" date="2018-08" db="EMBL/GenBank/DDBJ databases">
        <title>Diversity &amp; Physiological Properties of Lignin-Decomposing Actinobacteria from Soil.</title>
        <authorList>
            <person name="Roh S.G."/>
            <person name="Kim S.B."/>
        </authorList>
    </citation>
    <scope>NUCLEOTIDE SEQUENCE [LARGE SCALE GENOMIC DNA]</scope>
    <source>
        <strain evidence="2 3">MMS17-GH009</strain>
    </source>
</reference>
<comment type="caution">
    <text evidence="2">The sequence shown here is derived from an EMBL/GenBank/DDBJ whole genome shotgun (WGS) entry which is preliminary data.</text>
</comment>
<dbReference type="RefSeq" id="WP_074000809.1">
    <property type="nucleotide sequence ID" value="NZ_QVIG01000001.1"/>
</dbReference>
<dbReference type="Pfam" id="PF03358">
    <property type="entry name" value="FMN_red"/>
    <property type="match status" value="1"/>
</dbReference>
<dbReference type="GO" id="GO:0005829">
    <property type="term" value="C:cytosol"/>
    <property type="evidence" value="ECO:0007669"/>
    <property type="project" value="TreeGrafter"/>
</dbReference>
<proteinExistence type="predicted"/>
<dbReference type="PANTHER" id="PTHR30543">
    <property type="entry name" value="CHROMATE REDUCTASE"/>
    <property type="match status" value="1"/>
</dbReference>
<name>A0A372ZV92_9ACTN</name>
<dbReference type="SUPFAM" id="SSF52218">
    <property type="entry name" value="Flavoproteins"/>
    <property type="match status" value="1"/>
</dbReference>
<dbReference type="EMBL" id="QVIG01000001">
    <property type="protein sequence ID" value="RGD59300.1"/>
    <property type="molecule type" value="Genomic_DNA"/>
</dbReference>
<feature type="domain" description="NADPH-dependent FMN reductase-like" evidence="1">
    <location>
        <begin position="7"/>
        <end position="145"/>
    </location>
</feature>
<keyword evidence="3" id="KW-1185">Reference proteome</keyword>
<dbReference type="GO" id="GO:0016491">
    <property type="term" value="F:oxidoreductase activity"/>
    <property type="evidence" value="ECO:0007669"/>
    <property type="project" value="InterPro"/>
</dbReference>
<dbReference type="AlphaFoldDB" id="A0A372ZV92"/>
<protein>
    <submittedName>
        <fullName evidence="2">NAD(P)H-dependent oxidoreductase</fullName>
    </submittedName>
</protein>
<organism evidence="2 3">
    <name type="scientific">Kitasatospora xanthocidica</name>
    <dbReference type="NCBI Taxonomy" id="83382"/>
    <lineage>
        <taxon>Bacteria</taxon>
        <taxon>Bacillati</taxon>
        <taxon>Actinomycetota</taxon>
        <taxon>Actinomycetes</taxon>
        <taxon>Kitasatosporales</taxon>
        <taxon>Streptomycetaceae</taxon>
        <taxon>Kitasatospora</taxon>
    </lineage>
</organism>
<evidence type="ECO:0000313" key="2">
    <source>
        <dbReference type="EMBL" id="RGD59300.1"/>
    </source>
</evidence>